<organism evidence="1 2">
    <name type="scientific">Actinoplanes oblitus</name>
    <dbReference type="NCBI Taxonomy" id="3040509"/>
    <lineage>
        <taxon>Bacteria</taxon>
        <taxon>Bacillati</taxon>
        <taxon>Actinomycetota</taxon>
        <taxon>Actinomycetes</taxon>
        <taxon>Micromonosporales</taxon>
        <taxon>Micromonosporaceae</taxon>
        <taxon>Actinoplanes</taxon>
    </lineage>
</organism>
<dbReference type="Proteomes" id="UP001240150">
    <property type="component" value="Chromosome"/>
</dbReference>
<accession>A0ABY8WQ62</accession>
<dbReference type="InterPro" id="IPR021607">
    <property type="entry name" value="DUF3224"/>
</dbReference>
<dbReference type="SUPFAM" id="SSF159238">
    <property type="entry name" value="SO1590-like"/>
    <property type="match status" value="1"/>
</dbReference>
<reference evidence="1 2" key="1">
    <citation type="submission" date="2023-06" db="EMBL/GenBank/DDBJ databases">
        <authorList>
            <person name="Yushchuk O."/>
            <person name="Binda E."/>
            <person name="Ruckert-Reed C."/>
            <person name="Fedorenko V."/>
            <person name="Kalinowski J."/>
            <person name="Marinelli F."/>
        </authorList>
    </citation>
    <scope>NUCLEOTIDE SEQUENCE [LARGE SCALE GENOMIC DNA]</scope>
    <source>
        <strain evidence="1 2">NRRL 3884</strain>
    </source>
</reference>
<dbReference type="Pfam" id="PF11528">
    <property type="entry name" value="DUF3224"/>
    <property type="match status" value="1"/>
</dbReference>
<gene>
    <name evidence="1" type="ORF">ACTOB_003452</name>
</gene>
<proteinExistence type="predicted"/>
<sequence>MTTTLATTFEIKSWDEKPYRERADGTKLARAEVVLAGGEQLTEGAFEALLYYRADGTSTYVTLMSLAGTLDGRTGTVVLAGEGTFDGTTARGEFRVIDATGELSGLTGTATSSSTHGDYPWMPLTLAYDCG</sequence>
<dbReference type="InterPro" id="IPR023159">
    <property type="entry name" value="SO1590-like_sf"/>
</dbReference>
<protein>
    <submittedName>
        <fullName evidence="1">DUF3224 domain-containing protein</fullName>
    </submittedName>
</protein>
<dbReference type="EMBL" id="CP126980">
    <property type="protein sequence ID" value="WIM99788.1"/>
    <property type="molecule type" value="Genomic_DNA"/>
</dbReference>
<name>A0ABY8WQ62_9ACTN</name>
<keyword evidence="2" id="KW-1185">Reference proteome</keyword>
<dbReference type="Gene3D" id="2.40.350.10">
    <property type="entry name" value="SO1590-like"/>
    <property type="match status" value="1"/>
</dbReference>
<evidence type="ECO:0000313" key="1">
    <source>
        <dbReference type="EMBL" id="WIM99788.1"/>
    </source>
</evidence>
<dbReference type="RefSeq" id="WP_284921226.1">
    <property type="nucleotide sequence ID" value="NZ_CP126980.1"/>
</dbReference>
<evidence type="ECO:0000313" key="2">
    <source>
        <dbReference type="Proteomes" id="UP001240150"/>
    </source>
</evidence>